<organism evidence="4 5">
    <name type="scientific">Streptomyces boncukensis</name>
    <dbReference type="NCBI Taxonomy" id="2711219"/>
    <lineage>
        <taxon>Bacteria</taxon>
        <taxon>Bacillati</taxon>
        <taxon>Actinomycetota</taxon>
        <taxon>Actinomycetes</taxon>
        <taxon>Kitasatosporales</taxon>
        <taxon>Streptomycetaceae</taxon>
        <taxon>Streptomyces</taxon>
    </lineage>
</organism>
<gene>
    <name evidence="4" type="ORF">G5C65_10960</name>
</gene>
<accession>A0A6G4WWF3</accession>
<dbReference type="RefSeq" id="WP_165298564.1">
    <property type="nucleotide sequence ID" value="NZ_JAAKZZ010000082.1"/>
</dbReference>
<dbReference type="AlphaFoldDB" id="A0A6G4WWF3"/>
<evidence type="ECO:0000313" key="5">
    <source>
        <dbReference type="Proteomes" id="UP000477722"/>
    </source>
</evidence>
<dbReference type="InterPro" id="IPR002935">
    <property type="entry name" value="SAM_O-MeTrfase"/>
</dbReference>
<sequence length="215" mass="23225">MTTLSSDRVRTTLDALYADEKVKDEPVVAAVVAKNRPLGSYTHQEQTEMLAEAYISVPREVGDLLYVLARNRGAKRIVEFGTSFGISTLFLAAAARDNGGEVITTEWHAGKAEVAAKNIGDAGFEDIVDVRVGDALESLKELPGPVDMVFLDGWKDIYLPVLQVLEPSLAPGALVVADDMGTLPEQPYFDHVRAGGYHTVQVPIGDGLEISTRVD</sequence>
<keyword evidence="2 4" id="KW-0808">Transferase</keyword>
<dbReference type="PANTHER" id="PTHR43167">
    <property type="entry name" value="PUTATIVE (AFU_ORTHOLOGUE AFUA_6G01830)-RELATED"/>
    <property type="match status" value="1"/>
</dbReference>
<dbReference type="PROSITE" id="PS51682">
    <property type="entry name" value="SAM_OMT_I"/>
    <property type="match status" value="1"/>
</dbReference>
<dbReference type="SUPFAM" id="SSF53335">
    <property type="entry name" value="S-adenosyl-L-methionine-dependent methyltransferases"/>
    <property type="match status" value="1"/>
</dbReference>
<dbReference type="GO" id="GO:0032259">
    <property type="term" value="P:methylation"/>
    <property type="evidence" value="ECO:0007669"/>
    <property type="project" value="UniProtKB-KW"/>
</dbReference>
<evidence type="ECO:0000256" key="1">
    <source>
        <dbReference type="ARBA" id="ARBA00022603"/>
    </source>
</evidence>
<evidence type="ECO:0000256" key="3">
    <source>
        <dbReference type="ARBA" id="ARBA00022691"/>
    </source>
</evidence>
<reference evidence="4 5" key="1">
    <citation type="submission" date="2020-02" db="EMBL/GenBank/DDBJ databases">
        <title>Whole-genome analyses of novel actinobacteria.</title>
        <authorList>
            <person name="Sahin N."/>
            <person name="Tatar D."/>
        </authorList>
    </citation>
    <scope>NUCLEOTIDE SEQUENCE [LARGE SCALE GENOMIC DNA]</scope>
    <source>
        <strain evidence="4 5">SB3404</strain>
    </source>
</reference>
<dbReference type="Pfam" id="PF13578">
    <property type="entry name" value="Methyltransf_24"/>
    <property type="match status" value="1"/>
</dbReference>
<proteinExistence type="predicted"/>
<dbReference type="Gene3D" id="3.40.50.150">
    <property type="entry name" value="Vaccinia Virus protein VP39"/>
    <property type="match status" value="1"/>
</dbReference>
<name>A0A6G4WWF3_9ACTN</name>
<dbReference type="EMBL" id="JAAKZZ010000082">
    <property type="protein sequence ID" value="NGO68864.1"/>
    <property type="molecule type" value="Genomic_DNA"/>
</dbReference>
<protein>
    <submittedName>
        <fullName evidence="4">Methyltransferase</fullName>
    </submittedName>
</protein>
<dbReference type="Proteomes" id="UP000477722">
    <property type="component" value="Unassembled WGS sequence"/>
</dbReference>
<evidence type="ECO:0000313" key="4">
    <source>
        <dbReference type="EMBL" id="NGO68864.1"/>
    </source>
</evidence>
<dbReference type="PANTHER" id="PTHR43167:SF1">
    <property type="entry name" value="PUTATIVE (AFU_ORTHOLOGUE AFUA_6G01830)-RELATED"/>
    <property type="match status" value="1"/>
</dbReference>
<keyword evidence="3" id="KW-0949">S-adenosyl-L-methionine</keyword>
<keyword evidence="5" id="KW-1185">Reference proteome</keyword>
<keyword evidence="1 4" id="KW-0489">Methyltransferase</keyword>
<evidence type="ECO:0000256" key="2">
    <source>
        <dbReference type="ARBA" id="ARBA00022679"/>
    </source>
</evidence>
<dbReference type="InterPro" id="IPR029063">
    <property type="entry name" value="SAM-dependent_MTases_sf"/>
</dbReference>
<dbReference type="CDD" id="cd02440">
    <property type="entry name" value="AdoMet_MTases"/>
    <property type="match status" value="1"/>
</dbReference>
<comment type="caution">
    <text evidence="4">The sequence shown here is derived from an EMBL/GenBank/DDBJ whole genome shotgun (WGS) entry which is preliminary data.</text>
</comment>
<dbReference type="GO" id="GO:0008171">
    <property type="term" value="F:O-methyltransferase activity"/>
    <property type="evidence" value="ECO:0007669"/>
    <property type="project" value="InterPro"/>
</dbReference>